<comment type="caution">
    <text evidence="1">The sequence shown here is derived from an EMBL/GenBank/DDBJ whole genome shotgun (WGS) entry which is preliminary data.</text>
</comment>
<proteinExistence type="predicted"/>
<sequence>MDTEEQSAASLVRFAARVPVSPFGYIVHARCIIAYMRKSTLSGGTSTGTFLQSISFQAICTAHIFWATAHAHLSSLSVQRTSCTLQNMTVFSSSYSVHRLGFKAKPTHYSLADHQGPSSACVGRLTMRFPASSSPSSTRFPIQTPSQPATFLFRLLRVSSQSPDSNGAFLTRSKSAFGTLPLLGSTPGNKKQAPLPFLPPPAIRLDAVPSAIGLPRCISRLATQGL</sequence>
<accession>A0A2C5XGS6</accession>
<dbReference type="Proteomes" id="UP000224854">
    <property type="component" value="Unassembled WGS sequence"/>
</dbReference>
<dbReference type="EMBL" id="NJEU01000638">
    <property type="protein sequence ID" value="PHH71849.1"/>
    <property type="molecule type" value="Genomic_DNA"/>
</dbReference>
<keyword evidence="2" id="KW-1185">Reference proteome</keyword>
<dbReference type="AlphaFoldDB" id="A0A2C5XGS6"/>
<evidence type="ECO:0000313" key="2">
    <source>
        <dbReference type="Proteomes" id="UP000224854"/>
    </source>
</evidence>
<organism evidence="1 2">
    <name type="scientific">Ophiocordyceps australis</name>
    <dbReference type="NCBI Taxonomy" id="1399860"/>
    <lineage>
        <taxon>Eukaryota</taxon>
        <taxon>Fungi</taxon>
        <taxon>Dikarya</taxon>
        <taxon>Ascomycota</taxon>
        <taxon>Pezizomycotina</taxon>
        <taxon>Sordariomycetes</taxon>
        <taxon>Hypocreomycetidae</taxon>
        <taxon>Hypocreales</taxon>
        <taxon>Ophiocordycipitaceae</taxon>
        <taxon>Ophiocordyceps</taxon>
    </lineage>
</organism>
<protein>
    <submittedName>
        <fullName evidence="1">Uncharacterized protein</fullName>
    </submittedName>
</protein>
<evidence type="ECO:0000313" key="1">
    <source>
        <dbReference type="EMBL" id="PHH71849.1"/>
    </source>
</evidence>
<gene>
    <name evidence="1" type="ORF">CDD82_6298</name>
</gene>
<reference evidence="1 2" key="1">
    <citation type="submission" date="2017-06" db="EMBL/GenBank/DDBJ databases">
        <title>Ant-infecting Ophiocordyceps genomes reveal a high diversity of potential behavioral manipulation genes and a possible major role for enterotoxins.</title>
        <authorList>
            <person name="De Bekker C."/>
            <person name="Evans H.C."/>
            <person name="Brachmann A."/>
            <person name="Hughes D.P."/>
        </authorList>
    </citation>
    <scope>NUCLEOTIDE SEQUENCE [LARGE SCALE GENOMIC DNA]</scope>
    <source>
        <strain evidence="1 2">1348a</strain>
    </source>
</reference>
<name>A0A2C5XGS6_9HYPO</name>